<keyword evidence="3" id="KW-1185">Reference proteome</keyword>
<comment type="caution">
    <text evidence="2">The sequence shown here is derived from an EMBL/GenBank/DDBJ whole genome shotgun (WGS) entry which is preliminary data.</text>
</comment>
<dbReference type="AlphaFoldDB" id="A0AAV6TWW5"/>
<name>A0AAV6TWW5_9ARAC</name>
<evidence type="ECO:0000313" key="3">
    <source>
        <dbReference type="Proteomes" id="UP000827092"/>
    </source>
</evidence>
<feature type="non-terminal residue" evidence="2">
    <location>
        <position position="233"/>
    </location>
</feature>
<accession>A0AAV6TWW5</accession>
<gene>
    <name evidence="2" type="ORF">JTE90_012382</name>
</gene>
<proteinExistence type="predicted"/>
<evidence type="ECO:0000256" key="1">
    <source>
        <dbReference type="SAM" id="MobiDB-lite"/>
    </source>
</evidence>
<reference evidence="2 3" key="1">
    <citation type="journal article" date="2022" name="Nat. Ecol. Evol.">
        <title>A masculinizing supergene underlies an exaggerated male reproductive morph in a spider.</title>
        <authorList>
            <person name="Hendrickx F."/>
            <person name="De Corte Z."/>
            <person name="Sonet G."/>
            <person name="Van Belleghem S.M."/>
            <person name="Kostlbacher S."/>
            <person name="Vangestel C."/>
        </authorList>
    </citation>
    <scope>NUCLEOTIDE SEQUENCE [LARGE SCALE GENOMIC DNA]</scope>
    <source>
        <strain evidence="2">W744_W776</strain>
    </source>
</reference>
<dbReference type="EMBL" id="JAFNEN010000916">
    <property type="protein sequence ID" value="KAG8176128.1"/>
    <property type="molecule type" value="Genomic_DNA"/>
</dbReference>
<feature type="region of interest" description="Disordered" evidence="1">
    <location>
        <begin position="1"/>
        <end position="28"/>
    </location>
</feature>
<sequence length="233" mass="26085">MDNLREVSTGVEESTNLNRSQNESFNPPMDEFEEISILSAGVDESTNLDTVVNESFDAPMDEFEAISLSPAGVDNQTEKDFSFPDDHSNVEYEFRNCMKKKDVMAMILAFALRFKVSGSGIESLINMINVIVGQELIHNKDEPTTSDWNTSMAVVKTIFCFDLLLHAVHLEQPAESVAQKSKSAGFGLFKGSKELSEADETVYAAELKYRKEIQNQRRRDLSNRYGQDSEGSS</sequence>
<protein>
    <submittedName>
        <fullName evidence="2">Uncharacterized protein</fullName>
    </submittedName>
</protein>
<feature type="compositionally biased region" description="Polar residues" evidence="1">
    <location>
        <begin position="11"/>
        <end position="25"/>
    </location>
</feature>
<dbReference type="Proteomes" id="UP000827092">
    <property type="component" value="Unassembled WGS sequence"/>
</dbReference>
<evidence type="ECO:0000313" key="2">
    <source>
        <dbReference type="EMBL" id="KAG8176128.1"/>
    </source>
</evidence>
<organism evidence="2 3">
    <name type="scientific">Oedothorax gibbosus</name>
    <dbReference type="NCBI Taxonomy" id="931172"/>
    <lineage>
        <taxon>Eukaryota</taxon>
        <taxon>Metazoa</taxon>
        <taxon>Ecdysozoa</taxon>
        <taxon>Arthropoda</taxon>
        <taxon>Chelicerata</taxon>
        <taxon>Arachnida</taxon>
        <taxon>Araneae</taxon>
        <taxon>Araneomorphae</taxon>
        <taxon>Entelegynae</taxon>
        <taxon>Araneoidea</taxon>
        <taxon>Linyphiidae</taxon>
        <taxon>Erigoninae</taxon>
        <taxon>Oedothorax</taxon>
    </lineage>
</organism>